<dbReference type="KEGG" id="wna:KA717_16865"/>
<keyword evidence="1" id="KW-0812">Transmembrane</keyword>
<sequence length="69" mass="7862">MEIVLVIGAILVAWLVFTWLFKVIKVSLKTAFLIAAIVLILQFAFGISPQKLWEEILHLPQLISSWGKR</sequence>
<dbReference type="AlphaFoldDB" id="A0A977PYR6"/>
<keyword evidence="1" id="KW-0472">Membrane</keyword>
<feature type="transmembrane region" description="Helical" evidence="1">
    <location>
        <begin position="6"/>
        <end position="24"/>
    </location>
</feature>
<evidence type="ECO:0000256" key="1">
    <source>
        <dbReference type="SAM" id="Phobius"/>
    </source>
</evidence>
<dbReference type="Proteomes" id="UP001065613">
    <property type="component" value="Chromosome"/>
</dbReference>
<proteinExistence type="predicted"/>
<organism evidence="2">
    <name type="scientific">Woronichinia naegeliana WA131</name>
    <dbReference type="NCBI Taxonomy" id="2824559"/>
    <lineage>
        <taxon>Bacteria</taxon>
        <taxon>Bacillati</taxon>
        <taxon>Cyanobacteriota</taxon>
        <taxon>Cyanophyceae</taxon>
        <taxon>Synechococcales</taxon>
        <taxon>Coelosphaeriaceae</taxon>
        <taxon>Woronichinia</taxon>
    </lineage>
</organism>
<feature type="transmembrane region" description="Helical" evidence="1">
    <location>
        <begin position="31"/>
        <end position="48"/>
    </location>
</feature>
<gene>
    <name evidence="2" type="ORF">KA717_16865</name>
</gene>
<name>A0A977PYR6_9CYAN</name>
<evidence type="ECO:0000313" key="2">
    <source>
        <dbReference type="EMBL" id="UXE64047.1"/>
    </source>
</evidence>
<accession>A0A977PYR6</accession>
<keyword evidence="1" id="KW-1133">Transmembrane helix</keyword>
<protein>
    <submittedName>
        <fullName evidence="2">Uncharacterized protein</fullName>
    </submittedName>
</protein>
<dbReference type="EMBL" id="CP073041">
    <property type="protein sequence ID" value="UXE64047.1"/>
    <property type="molecule type" value="Genomic_DNA"/>
</dbReference>
<reference evidence="2" key="1">
    <citation type="submission" date="2021-04" db="EMBL/GenBank/DDBJ databases">
        <title>Genome sequence of Woronichinia naegeliana from Washington state freshwater lake bloom.</title>
        <authorList>
            <person name="Dreher T.W."/>
        </authorList>
    </citation>
    <scope>NUCLEOTIDE SEQUENCE</scope>
    <source>
        <strain evidence="2">WA131</strain>
    </source>
</reference>